<dbReference type="PANTHER" id="PTHR45888">
    <property type="entry name" value="HL01030P-RELATED"/>
    <property type="match status" value="1"/>
</dbReference>
<keyword evidence="5" id="KW-0677">Repeat</keyword>
<dbReference type="GO" id="GO:0007399">
    <property type="term" value="P:nervous system development"/>
    <property type="evidence" value="ECO:0007669"/>
    <property type="project" value="UniProtKB-KW"/>
</dbReference>
<dbReference type="InterPro" id="IPR038045">
    <property type="entry name" value="PHF10_PHD_finger_1"/>
</dbReference>
<dbReference type="EMBL" id="KB111160">
    <property type="protein sequence ID" value="ELK26386.1"/>
    <property type="molecule type" value="Genomic_DNA"/>
</dbReference>
<keyword evidence="8" id="KW-0524">Neurogenesis</keyword>
<evidence type="ECO:0000256" key="9">
    <source>
        <dbReference type="ARBA" id="ARBA00023015"/>
    </source>
</evidence>
<dbReference type="Gene3D" id="3.30.40.10">
    <property type="entry name" value="Zinc/RING finger domain, C3HC4 (zinc finger)"/>
    <property type="match status" value="1"/>
</dbReference>
<dbReference type="GO" id="GO:0071564">
    <property type="term" value="C:npBAF complex"/>
    <property type="evidence" value="ECO:0007669"/>
    <property type="project" value="InterPro"/>
</dbReference>
<evidence type="ECO:0000256" key="13">
    <source>
        <dbReference type="ARBA" id="ARBA00076725"/>
    </source>
</evidence>
<keyword evidence="11" id="KW-0539">Nucleus</keyword>
<dbReference type="InterPro" id="IPR019787">
    <property type="entry name" value="Znf_PHD-finger"/>
</dbReference>
<proteinExistence type="inferred from homology"/>
<dbReference type="PANTHER" id="PTHR45888:SF4">
    <property type="entry name" value="PHD FINGER PROTEIN 10"/>
    <property type="match status" value="1"/>
</dbReference>
<evidence type="ECO:0000256" key="7">
    <source>
        <dbReference type="ARBA" id="ARBA00022833"/>
    </source>
</evidence>
<keyword evidence="17" id="KW-1185">Reference proteome</keyword>
<evidence type="ECO:0000256" key="5">
    <source>
        <dbReference type="ARBA" id="ARBA00022737"/>
    </source>
</evidence>
<name>L5LKE9_MYODS</name>
<dbReference type="GO" id="GO:0008270">
    <property type="term" value="F:zinc ion binding"/>
    <property type="evidence" value="ECO:0007669"/>
    <property type="project" value="UniProtKB-KW"/>
</dbReference>
<dbReference type="SMART" id="SM00249">
    <property type="entry name" value="PHD"/>
    <property type="match status" value="2"/>
</dbReference>
<dbReference type="SUPFAM" id="SSF57903">
    <property type="entry name" value="FYVE/PHD zinc finger"/>
    <property type="match status" value="2"/>
</dbReference>
<evidence type="ECO:0000313" key="16">
    <source>
        <dbReference type="EMBL" id="ELK26386.1"/>
    </source>
</evidence>
<comment type="subcellular location">
    <subcellularLocation>
        <location evidence="1">Nucleus</location>
    </subcellularLocation>
</comment>
<protein>
    <recommendedName>
        <fullName evidence="3">PHD finger protein 10</fullName>
    </recommendedName>
    <alternativeName>
        <fullName evidence="13">BRG1-associated factor 45a</fullName>
    </alternativeName>
</protein>
<dbReference type="InterPro" id="IPR011011">
    <property type="entry name" value="Znf_FYVE_PHD"/>
</dbReference>
<sequence>MGTIKEHGLSATDKKKKAVEFNSSLNRERMEERRAYFDLQTHVIQVPQGKYKVLPTEQIKVSSYPVALIPGQFQEYYKRYSLDELRFLPLNTALYEPSLACEGNSDYAEDGRGDEKRRNKGTSPKVIPNALRGICLKGKESNKKGKAEPLIHCSQCANSGHPSCLDMTMELVSMIKTYPWQCMECKTCIVCGQPHHEEEMMFCDVCDRGYHTLCMGLSAIPSGRWICDCCQRVPPTPRKVGRRGKNSKEG</sequence>
<keyword evidence="4" id="KW-0479">Metal-binding</keyword>
<feature type="domain" description="PHD-type" evidence="15">
    <location>
        <begin position="185"/>
        <end position="233"/>
    </location>
</feature>
<evidence type="ECO:0000256" key="12">
    <source>
        <dbReference type="ARBA" id="ARBA00066287"/>
    </source>
</evidence>
<dbReference type="PROSITE" id="PS50016">
    <property type="entry name" value="ZF_PHD_2"/>
    <property type="match status" value="1"/>
</dbReference>
<keyword evidence="10" id="KW-0804">Transcription</keyword>
<dbReference type="CDD" id="cd15528">
    <property type="entry name" value="PHD1_PHF10"/>
    <property type="match status" value="1"/>
</dbReference>
<comment type="similarity">
    <text evidence="2">Belongs to the SAYP family.</text>
</comment>
<keyword evidence="9" id="KW-0805">Transcription regulation</keyword>
<gene>
    <name evidence="16" type="ORF">MDA_GLEAN10020281</name>
</gene>
<evidence type="ECO:0000256" key="2">
    <source>
        <dbReference type="ARBA" id="ARBA00006097"/>
    </source>
</evidence>
<dbReference type="InterPro" id="IPR001965">
    <property type="entry name" value="Znf_PHD"/>
</dbReference>
<dbReference type="Proteomes" id="UP000010556">
    <property type="component" value="Unassembled WGS sequence"/>
</dbReference>
<dbReference type="InterPro" id="IPR013083">
    <property type="entry name" value="Znf_RING/FYVE/PHD"/>
</dbReference>
<dbReference type="Pfam" id="PF00628">
    <property type="entry name" value="PHD"/>
    <property type="match status" value="2"/>
</dbReference>
<keyword evidence="6 14" id="KW-0863">Zinc-finger</keyword>
<dbReference type="CDD" id="cd15529">
    <property type="entry name" value="PHD2_PHF10"/>
    <property type="match status" value="1"/>
</dbReference>
<evidence type="ECO:0000256" key="1">
    <source>
        <dbReference type="ARBA" id="ARBA00004123"/>
    </source>
</evidence>
<evidence type="ECO:0000259" key="15">
    <source>
        <dbReference type="PROSITE" id="PS50016"/>
    </source>
</evidence>
<comment type="subunit">
    <text evidence="12">Component of neural progenitors-specific chromatin remodeling complex (npBAF complex) composed of at least, ARID1A/BAF250A or ARID1B/BAF250B, SMARCD1/BAF60A, SMARCD3/BAF60C, SMARCA2/BRM/BAF190B, SMARCA4/BRG1/BAF190A, SMARCB1/BAF47, SMARCC1/BAF155, SMARCE1/BAF57, SMARCC2/BAF170, PHF10/BAF45A, ACTL6A/BAF53A and actin. Interacts with ACTL6A/BAF53A, SMARCA2/BRM/BAF190B, SMARCA4/BRG1/BAF190A and PBRM1/BAF180.</text>
</comment>
<evidence type="ECO:0000256" key="10">
    <source>
        <dbReference type="ARBA" id="ARBA00023163"/>
    </source>
</evidence>
<evidence type="ECO:0000313" key="17">
    <source>
        <dbReference type="Proteomes" id="UP000010556"/>
    </source>
</evidence>
<reference evidence="17" key="1">
    <citation type="journal article" date="2013" name="Science">
        <title>Comparative analysis of bat genomes provides insight into the evolution of flight and immunity.</title>
        <authorList>
            <person name="Zhang G."/>
            <person name="Cowled C."/>
            <person name="Shi Z."/>
            <person name="Huang Z."/>
            <person name="Bishop-Lilly K.A."/>
            <person name="Fang X."/>
            <person name="Wynne J.W."/>
            <person name="Xiong Z."/>
            <person name="Baker M.L."/>
            <person name="Zhao W."/>
            <person name="Tachedjian M."/>
            <person name="Zhu Y."/>
            <person name="Zhou P."/>
            <person name="Jiang X."/>
            <person name="Ng J."/>
            <person name="Yang L."/>
            <person name="Wu L."/>
            <person name="Xiao J."/>
            <person name="Feng Y."/>
            <person name="Chen Y."/>
            <person name="Sun X."/>
            <person name="Zhang Y."/>
            <person name="Marsh G.A."/>
            <person name="Crameri G."/>
            <person name="Broder C.C."/>
            <person name="Frey K.G."/>
            <person name="Wang L.F."/>
            <person name="Wang J."/>
        </authorList>
    </citation>
    <scope>NUCLEOTIDE SEQUENCE [LARGE SCALE GENOMIC DNA]</scope>
</reference>
<keyword evidence="7" id="KW-0862">Zinc</keyword>
<dbReference type="FunFam" id="3.30.40.10:FF:000202">
    <property type="entry name" value="PHD finger protein 10 isoform X1"/>
    <property type="match status" value="1"/>
</dbReference>
<evidence type="ECO:0000256" key="6">
    <source>
        <dbReference type="ARBA" id="ARBA00022771"/>
    </source>
</evidence>
<evidence type="ECO:0000256" key="4">
    <source>
        <dbReference type="ARBA" id="ARBA00022723"/>
    </source>
</evidence>
<organism evidence="16 17">
    <name type="scientific">Myotis davidii</name>
    <name type="common">David's myotis</name>
    <dbReference type="NCBI Taxonomy" id="225400"/>
    <lineage>
        <taxon>Eukaryota</taxon>
        <taxon>Metazoa</taxon>
        <taxon>Chordata</taxon>
        <taxon>Craniata</taxon>
        <taxon>Vertebrata</taxon>
        <taxon>Euteleostomi</taxon>
        <taxon>Mammalia</taxon>
        <taxon>Eutheria</taxon>
        <taxon>Laurasiatheria</taxon>
        <taxon>Chiroptera</taxon>
        <taxon>Yangochiroptera</taxon>
        <taxon>Vespertilionidae</taxon>
        <taxon>Myotis</taxon>
    </lineage>
</organism>
<evidence type="ECO:0000256" key="11">
    <source>
        <dbReference type="ARBA" id="ARBA00023242"/>
    </source>
</evidence>
<evidence type="ECO:0000256" key="14">
    <source>
        <dbReference type="PROSITE-ProRule" id="PRU00146"/>
    </source>
</evidence>
<evidence type="ECO:0000256" key="3">
    <source>
        <dbReference type="ARBA" id="ARBA00016995"/>
    </source>
</evidence>
<evidence type="ECO:0000256" key="8">
    <source>
        <dbReference type="ARBA" id="ARBA00022902"/>
    </source>
</evidence>
<dbReference type="AlphaFoldDB" id="L5LKE9"/>
<accession>L5LKE9</accession>